<reference evidence="1" key="1">
    <citation type="submission" date="2021-03" db="EMBL/GenBank/DDBJ databases">
        <authorList>
            <person name="Tran Van P."/>
        </authorList>
    </citation>
    <scope>NUCLEOTIDE SEQUENCE</scope>
</reference>
<comment type="caution">
    <text evidence="1">The sequence shown here is derived from an EMBL/GenBank/DDBJ whole genome shotgun (WGS) entry which is preliminary data.</text>
</comment>
<evidence type="ECO:0000313" key="1">
    <source>
        <dbReference type="EMBL" id="CAG2064886.1"/>
    </source>
</evidence>
<name>A0ABN7PF24_TIMPD</name>
<accession>A0ABN7PF24</accession>
<sequence>MLQSMYDLFEFDGAWINIQEKCIQEGWFIISKGMMPCLSSTDTALPEHLRFYNSD</sequence>
<evidence type="ECO:0000313" key="2">
    <source>
        <dbReference type="Proteomes" id="UP001153148"/>
    </source>
</evidence>
<organism evidence="1 2">
    <name type="scientific">Timema podura</name>
    <name type="common">Walking stick</name>
    <dbReference type="NCBI Taxonomy" id="61482"/>
    <lineage>
        <taxon>Eukaryota</taxon>
        <taxon>Metazoa</taxon>
        <taxon>Ecdysozoa</taxon>
        <taxon>Arthropoda</taxon>
        <taxon>Hexapoda</taxon>
        <taxon>Insecta</taxon>
        <taxon>Pterygota</taxon>
        <taxon>Neoptera</taxon>
        <taxon>Polyneoptera</taxon>
        <taxon>Phasmatodea</taxon>
        <taxon>Timematodea</taxon>
        <taxon>Timematoidea</taxon>
        <taxon>Timematidae</taxon>
        <taxon>Timema</taxon>
    </lineage>
</organism>
<keyword evidence="2" id="KW-1185">Reference proteome</keyword>
<dbReference type="EMBL" id="CAJPIN010037758">
    <property type="protein sequence ID" value="CAG2064886.1"/>
    <property type="molecule type" value="Genomic_DNA"/>
</dbReference>
<protein>
    <submittedName>
        <fullName evidence="1">Uncharacterized protein</fullName>
    </submittedName>
</protein>
<dbReference type="Proteomes" id="UP001153148">
    <property type="component" value="Unassembled WGS sequence"/>
</dbReference>
<gene>
    <name evidence="1" type="ORF">TPAB3V08_LOCUS11830</name>
</gene>
<proteinExistence type="predicted"/>
<feature type="non-terminal residue" evidence="1">
    <location>
        <position position="55"/>
    </location>
</feature>